<evidence type="ECO:0000313" key="10">
    <source>
        <dbReference type="Proteomes" id="UP000256328"/>
    </source>
</evidence>
<name>A0A3D8SZG2_9HELO</name>
<dbReference type="OrthoDB" id="2399539at2759"/>
<dbReference type="GO" id="GO:0000981">
    <property type="term" value="F:DNA-binding transcription factor activity, RNA polymerase II-specific"/>
    <property type="evidence" value="ECO:0007669"/>
    <property type="project" value="InterPro"/>
</dbReference>
<keyword evidence="5" id="KW-0238">DNA-binding</keyword>
<dbReference type="Proteomes" id="UP000256328">
    <property type="component" value="Unassembled WGS sequence"/>
</dbReference>
<evidence type="ECO:0000256" key="6">
    <source>
        <dbReference type="ARBA" id="ARBA00023163"/>
    </source>
</evidence>
<evidence type="ECO:0000256" key="3">
    <source>
        <dbReference type="ARBA" id="ARBA00022833"/>
    </source>
</evidence>
<dbReference type="PANTHER" id="PTHR47782:SF1">
    <property type="entry name" value="PYRIMIDINE PATHWAY REGULATORY PROTEIN 1"/>
    <property type="match status" value="1"/>
</dbReference>
<keyword evidence="6" id="KW-0804">Transcription</keyword>
<evidence type="ECO:0000259" key="8">
    <source>
        <dbReference type="SMART" id="SM00906"/>
    </source>
</evidence>
<accession>A0A3D8SZG2</accession>
<dbReference type="Pfam" id="PF04082">
    <property type="entry name" value="Fungal_trans"/>
    <property type="match status" value="1"/>
</dbReference>
<dbReference type="Gene3D" id="4.10.240.10">
    <property type="entry name" value="Zn(2)-C6 fungal-type DNA-binding domain"/>
    <property type="match status" value="1"/>
</dbReference>
<evidence type="ECO:0000256" key="4">
    <source>
        <dbReference type="ARBA" id="ARBA00023015"/>
    </source>
</evidence>
<keyword evidence="2" id="KW-0479">Metal-binding</keyword>
<dbReference type="AlphaFoldDB" id="A0A3D8SZG2"/>
<dbReference type="GO" id="GO:0006351">
    <property type="term" value="P:DNA-templated transcription"/>
    <property type="evidence" value="ECO:0007669"/>
    <property type="project" value="InterPro"/>
</dbReference>
<gene>
    <name evidence="9" type="ORF">BP5796_02867</name>
</gene>
<proteinExistence type="predicted"/>
<evidence type="ECO:0000256" key="5">
    <source>
        <dbReference type="ARBA" id="ARBA00023125"/>
    </source>
</evidence>
<reference evidence="9 10" key="1">
    <citation type="journal article" date="2018" name="IMA Fungus">
        <title>IMA Genome-F 9: Draft genome sequence of Annulohypoxylon stygium, Aspergillus mulundensis, Berkeleyomyces basicola (syn. Thielaviopsis basicola), Ceratocystis smalleyi, two Cercospora beticola strains, Coleophoma cylindrospora, Fusarium fracticaudum, Phialophora cf. hyalina, and Morchella septimelata.</title>
        <authorList>
            <person name="Wingfield B.D."/>
            <person name="Bills G.F."/>
            <person name="Dong Y."/>
            <person name="Huang W."/>
            <person name="Nel W.J."/>
            <person name="Swalarsk-Parry B.S."/>
            <person name="Vaghefi N."/>
            <person name="Wilken P.M."/>
            <person name="An Z."/>
            <person name="de Beer Z.W."/>
            <person name="De Vos L."/>
            <person name="Chen L."/>
            <person name="Duong T.A."/>
            <person name="Gao Y."/>
            <person name="Hammerbacher A."/>
            <person name="Kikkert J.R."/>
            <person name="Li Y."/>
            <person name="Li H."/>
            <person name="Li K."/>
            <person name="Li Q."/>
            <person name="Liu X."/>
            <person name="Ma X."/>
            <person name="Naidoo K."/>
            <person name="Pethybridge S.J."/>
            <person name="Sun J."/>
            <person name="Steenkamp E.T."/>
            <person name="van der Nest M.A."/>
            <person name="van Wyk S."/>
            <person name="Wingfield M.J."/>
            <person name="Xiong C."/>
            <person name="Yue Q."/>
            <person name="Zhang X."/>
        </authorList>
    </citation>
    <scope>NUCLEOTIDE SEQUENCE [LARGE SCALE GENOMIC DNA]</scope>
    <source>
        <strain evidence="9 10">BP5796</strain>
    </source>
</reference>
<protein>
    <recommendedName>
        <fullName evidence="8">Xylanolytic transcriptional activator regulatory domain-containing protein</fullName>
    </recommendedName>
</protein>
<dbReference type="InterPro" id="IPR052202">
    <property type="entry name" value="Yeast_MetPath_Reg"/>
</dbReference>
<feature type="domain" description="Xylanolytic transcriptional activator regulatory" evidence="8">
    <location>
        <begin position="361"/>
        <end position="436"/>
    </location>
</feature>
<dbReference type="GO" id="GO:0045944">
    <property type="term" value="P:positive regulation of transcription by RNA polymerase II"/>
    <property type="evidence" value="ECO:0007669"/>
    <property type="project" value="TreeGrafter"/>
</dbReference>
<dbReference type="EMBL" id="PDLN01000003">
    <property type="protein sequence ID" value="RDW91702.1"/>
    <property type="molecule type" value="Genomic_DNA"/>
</dbReference>
<dbReference type="InterPro" id="IPR036864">
    <property type="entry name" value="Zn2-C6_fun-type_DNA-bd_sf"/>
</dbReference>
<evidence type="ECO:0000256" key="2">
    <source>
        <dbReference type="ARBA" id="ARBA00022723"/>
    </source>
</evidence>
<dbReference type="GO" id="GO:0043565">
    <property type="term" value="F:sequence-specific DNA binding"/>
    <property type="evidence" value="ECO:0007669"/>
    <property type="project" value="TreeGrafter"/>
</dbReference>
<comment type="subcellular location">
    <subcellularLocation>
        <location evidence="1">Nucleus</location>
    </subcellularLocation>
</comment>
<dbReference type="InterPro" id="IPR007219">
    <property type="entry name" value="XnlR_reg_dom"/>
</dbReference>
<evidence type="ECO:0000256" key="7">
    <source>
        <dbReference type="ARBA" id="ARBA00023242"/>
    </source>
</evidence>
<dbReference type="CDD" id="cd00067">
    <property type="entry name" value="GAL4"/>
    <property type="match status" value="1"/>
</dbReference>
<sequence length="741" mass="82868">MDSLSRPAPKLARGVTACQRCRRRKQKVNQKILSSRKKHLTDNWVNTQCDLRHPNCSNCENARVSCLTYHSGKRIEIPRDYISDLEAQVEKLKQENQELRARSLPQSNGGDYPSLEPSFPAIRELSTTPTQDAATSDGTSRYLQDLVKSVRNVVVEPTRQPRFLGASSGITLAKMVMASIRTDALPASALFFKPGSRDQSSSEFASASASGFASGSGSGSAPSSTSALASASVSSLPPRHAADHLVEVYFQYRTPHLPIVERSQVQEALQSAYLSMNGQQTLGRVVERDIFTTYMIFAISLCNVPNPSGGTGRVLQSEGCFRSAINNIEKVITYSKSDLETLRAILLLAQFVSMCPWQGSLWHLSGIALRLCIDMGLHWETEGQSLNIDPALLYDRRRLWYSTYHFDRVLSITLGRPFGIIEESIQVPLPNPWAASHRPLMQETTDFDIHYQRAHNHLFSMAKLESEIKHVQQSQSWPAKIACPKPNFATWIQDIKPRLQEWYSTIPNPSSAHISSIFSNQAYWDTVYNNSILLLYRPTSSSQYQSVEELSIPYEAACKVIASIKTLQREGKLDVLWRSVHHLFMAGLTVIYALWQSKELRNRDSISSSVATLQSCTSTLSAMSETFHGAAGCRDVFDTLSSATVDWLVTNNSEEIRQNRVAFERQVEDLLQQLQPSHGEIFTTVNSANDMSTIFSTDNFAFGEMLNYAAQWPELQNMEFNEIGLDQITGTGFQSGSHSFM</sequence>
<keyword evidence="4" id="KW-0805">Transcription regulation</keyword>
<dbReference type="InterPro" id="IPR001138">
    <property type="entry name" value="Zn2Cys6_DnaBD"/>
</dbReference>
<dbReference type="PANTHER" id="PTHR47782">
    <property type="entry name" value="ZN(II)2CYS6 TRANSCRIPTION FACTOR (EUROFUNG)-RELATED"/>
    <property type="match status" value="1"/>
</dbReference>
<dbReference type="GO" id="GO:0005634">
    <property type="term" value="C:nucleus"/>
    <property type="evidence" value="ECO:0007669"/>
    <property type="project" value="UniProtKB-SubCell"/>
</dbReference>
<organism evidence="9 10">
    <name type="scientific">Coleophoma crateriformis</name>
    <dbReference type="NCBI Taxonomy" id="565419"/>
    <lineage>
        <taxon>Eukaryota</taxon>
        <taxon>Fungi</taxon>
        <taxon>Dikarya</taxon>
        <taxon>Ascomycota</taxon>
        <taxon>Pezizomycotina</taxon>
        <taxon>Leotiomycetes</taxon>
        <taxon>Helotiales</taxon>
        <taxon>Dermateaceae</taxon>
        <taxon>Coleophoma</taxon>
    </lineage>
</organism>
<dbReference type="CDD" id="cd14686">
    <property type="entry name" value="bZIP"/>
    <property type="match status" value="1"/>
</dbReference>
<dbReference type="GO" id="GO:0008270">
    <property type="term" value="F:zinc ion binding"/>
    <property type="evidence" value="ECO:0007669"/>
    <property type="project" value="InterPro"/>
</dbReference>
<keyword evidence="10" id="KW-1185">Reference proteome</keyword>
<keyword evidence="7" id="KW-0539">Nucleus</keyword>
<dbReference type="CDD" id="cd12148">
    <property type="entry name" value="fungal_TF_MHR"/>
    <property type="match status" value="1"/>
</dbReference>
<dbReference type="SMART" id="SM00906">
    <property type="entry name" value="Fungal_trans"/>
    <property type="match status" value="1"/>
</dbReference>
<comment type="caution">
    <text evidence="9">The sequence shown here is derived from an EMBL/GenBank/DDBJ whole genome shotgun (WGS) entry which is preliminary data.</text>
</comment>
<keyword evidence="3" id="KW-0862">Zinc</keyword>
<evidence type="ECO:0000256" key="1">
    <source>
        <dbReference type="ARBA" id="ARBA00004123"/>
    </source>
</evidence>
<evidence type="ECO:0000313" key="9">
    <source>
        <dbReference type="EMBL" id="RDW91702.1"/>
    </source>
</evidence>